<accession>A0A1E5Q3S3</accession>
<reference evidence="2" key="1">
    <citation type="submission" date="2016-07" db="EMBL/GenBank/DDBJ databases">
        <authorList>
            <person name="Florea S."/>
            <person name="Webb J.S."/>
            <person name="Jaromczyk J."/>
            <person name="Schardl C.L."/>
        </authorList>
    </citation>
    <scope>NUCLEOTIDE SEQUENCE [LARGE SCALE GENOMIC DNA]</scope>
    <source>
        <strain evidence="2">MV-1</strain>
    </source>
</reference>
<proteinExistence type="predicted"/>
<dbReference type="OrthoDB" id="8446194at2"/>
<name>A0A1E5Q3S3_9PROT</name>
<comment type="caution">
    <text evidence="1">The sequence shown here is derived from an EMBL/GenBank/DDBJ whole genome shotgun (WGS) entry which is preliminary data.</text>
</comment>
<organism evidence="1 2">
    <name type="scientific">Magnetovibrio blakemorei</name>
    <dbReference type="NCBI Taxonomy" id="28181"/>
    <lineage>
        <taxon>Bacteria</taxon>
        <taxon>Pseudomonadati</taxon>
        <taxon>Pseudomonadota</taxon>
        <taxon>Alphaproteobacteria</taxon>
        <taxon>Rhodospirillales</taxon>
        <taxon>Magnetovibrionaceae</taxon>
        <taxon>Magnetovibrio</taxon>
    </lineage>
</organism>
<dbReference type="Pfam" id="PF11739">
    <property type="entry name" value="YdbH-like"/>
    <property type="match status" value="1"/>
</dbReference>
<evidence type="ECO:0000313" key="2">
    <source>
        <dbReference type="Proteomes" id="UP000095347"/>
    </source>
</evidence>
<dbReference type="STRING" id="28181.BEN30_17315"/>
<dbReference type="InterPro" id="IPR021730">
    <property type="entry name" value="YdbH"/>
</dbReference>
<gene>
    <name evidence="1" type="ORF">BEN30_17315</name>
</gene>
<protein>
    <submittedName>
        <fullName evidence="1">Uncharacterized protein</fullName>
    </submittedName>
</protein>
<dbReference type="Proteomes" id="UP000095347">
    <property type="component" value="Unassembled WGS sequence"/>
</dbReference>
<keyword evidence="2" id="KW-1185">Reference proteome</keyword>
<dbReference type="AlphaFoldDB" id="A0A1E5Q3S3"/>
<dbReference type="EMBL" id="MCGG01000084">
    <property type="protein sequence ID" value="OEJ63796.1"/>
    <property type="molecule type" value="Genomic_DNA"/>
</dbReference>
<evidence type="ECO:0000313" key="1">
    <source>
        <dbReference type="EMBL" id="OEJ63796.1"/>
    </source>
</evidence>
<sequence>MIIMSKVIFARSNSFKRHMRLVVGALVLALALGAVVAERTVLMETALQAWLKSQGIGNVTLRVTGLDWRKIQVEGIRFGDELFLDALKVSYDVGQLISAQVSSIEITGLELTVSDFNSDLMAVVRQNLAASQSAEAGPSITLPRILLRDGKVHLSQADNSIRAKISGELHPDGSGTLRVSSGHVMVPGLAPFDISGQALFDGAHGKAELVASPDKSFPPIIIKATFDGNEGSSGGAAFEVSKLSFASGGLQPGHWLLALKDLGPVSGDFEGSGEVTLSPAGPTWVARVRFSGAGVREDDFNVIDGAGVVTIEPGAGQSGLALQVQDGQAVVGTRQGQRVRLNDLNIHADLDFETLNLNARLETLTVKHPWIEPLHFTGDGERNGDLVNFSIQAQDNLLSATGHHDLATQKGMGTVHAGPWRFTPHGLQPKQLSPLFADIEEARGTLGATLKAHWGGEADGTASIILDDLTLKTNSLVVEGLNANLNFAHLTTPVMERVQTVQAQRIGGVLDLVKPSIAFRFAPEDKLYIAHAESGVAGGQMKIDDQTIDFRKSNHPITVVFSRLDLESLFGLLNVDGVSGTGVLSGSIPLMISADAVTVANGRFAATGPGVLQMRSQAARNALGGAGQDAVMLLDVLDDFHYQSLELSIDREAGGEARILLSTAGSNPAVMDDQPFVLNVSVSTQLDKVLAVLSTALSLSQKALRGTLKSLQ</sequence>